<dbReference type="EMBL" id="JFAD01000030">
    <property type="protein sequence ID" value="EXU60912.1"/>
    <property type="molecule type" value="Genomic_DNA"/>
</dbReference>
<evidence type="ECO:0000313" key="10">
    <source>
        <dbReference type="Proteomes" id="UP000020977"/>
    </source>
</evidence>
<dbReference type="Gene3D" id="3.30.390.50">
    <property type="entry name" value="CO dehydrogenase flavoprotein, C-terminal domain"/>
    <property type="match status" value="1"/>
</dbReference>
<name>A0A014NPU6_9BACT</name>
<dbReference type="SUPFAM" id="SSF55681">
    <property type="entry name" value="Class II aaRS and biotin synthetases"/>
    <property type="match status" value="1"/>
</dbReference>
<dbReference type="Gene3D" id="3.30.930.10">
    <property type="entry name" value="Bira Bifunctional Protein, Domain 2"/>
    <property type="match status" value="1"/>
</dbReference>
<accession>A0A014NPU6</accession>
<dbReference type="Pfam" id="PF10437">
    <property type="entry name" value="Lip_prot_lig_C"/>
    <property type="match status" value="1"/>
</dbReference>
<dbReference type="PROSITE" id="PS51733">
    <property type="entry name" value="BPL_LPL_CATALYTIC"/>
    <property type="match status" value="1"/>
</dbReference>
<evidence type="ECO:0000256" key="4">
    <source>
        <dbReference type="ARBA" id="ARBA00022598"/>
    </source>
</evidence>
<dbReference type="GO" id="GO:0017118">
    <property type="term" value="F:lipoyltransferase activity"/>
    <property type="evidence" value="ECO:0007669"/>
    <property type="project" value="TreeGrafter"/>
</dbReference>
<gene>
    <name evidence="9" type="primary">lplA-2</name>
    <name evidence="9" type="ORF">MOVI_5930</name>
</gene>
<evidence type="ECO:0000256" key="2">
    <source>
        <dbReference type="ARBA" id="ARBA00005124"/>
    </source>
</evidence>
<dbReference type="InterPro" id="IPR019491">
    <property type="entry name" value="Lipoate_protein_ligase_C"/>
</dbReference>
<dbReference type="AlphaFoldDB" id="A0A014NPU6"/>
<evidence type="ECO:0000256" key="5">
    <source>
        <dbReference type="ARBA" id="ARBA00022741"/>
    </source>
</evidence>
<reference evidence="9 10" key="1">
    <citation type="submission" date="2014-03" db="EMBL/GenBank/DDBJ databases">
        <title>Genome sequence of Mycoplasma ovipneumoniae strain 14811.</title>
        <authorList>
            <person name="Sirand-Pugnet P."/>
            <person name="Breton M."/>
            <person name="Dordet-Frisoni E."/>
            <person name="Baranowski E."/>
            <person name="Barre A."/>
            <person name="Couture C."/>
            <person name="Dupuy V."/>
            <person name="Gaurivaud P."/>
            <person name="Jacob D."/>
            <person name="Lemaitre C."/>
            <person name="Manso-Silvan L."/>
            <person name="Nikolski M."/>
            <person name="Nouvel L.-X."/>
            <person name="Poumarat F."/>
            <person name="Tardy F."/>
            <person name="Thebault P."/>
            <person name="Theil S."/>
            <person name="Citti C."/>
            <person name="Thiaucourt F."/>
            <person name="Blanchard A."/>
        </authorList>
    </citation>
    <scope>NUCLEOTIDE SEQUENCE [LARGE SCALE GENOMIC DNA]</scope>
    <source>
        <strain evidence="9 10">14811</strain>
    </source>
</reference>
<dbReference type="NCBIfam" id="TIGR00545">
    <property type="entry name" value="lipoyltrans"/>
    <property type="match status" value="1"/>
</dbReference>
<dbReference type="Pfam" id="PF21948">
    <property type="entry name" value="LplA-B_cat"/>
    <property type="match status" value="1"/>
</dbReference>
<evidence type="ECO:0000259" key="8">
    <source>
        <dbReference type="PROSITE" id="PS51733"/>
    </source>
</evidence>
<dbReference type="PANTHER" id="PTHR12561:SF3">
    <property type="entry name" value="LIPOYLTRANSFERASE 1, MITOCHONDRIAL"/>
    <property type="match status" value="1"/>
</dbReference>
<dbReference type="GO" id="GO:0009249">
    <property type="term" value="P:protein lipoylation"/>
    <property type="evidence" value="ECO:0007669"/>
    <property type="project" value="InterPro"/>
</dbReference>
<evidence type="ECO:0000256" key="3">
    <source>
        <dbReference type="ARBA" id="ARBA00012367"/>
    </source>
</evidence>
<protein>
    <recommendedName>
        <fullName evidence="3">lipoate--protein ligase</fullName>
        <ecNumber evidence="3">6.3.1.20</ecNumber>
    </recommendedName>
</protein>
<proteinExistence type="predicted"/>
<dbReference type="UniPathway" id="UPA00537">
    <property type="reaction ID" value="UER00594"/>
</dbReference>
<dbReference type="InterPro" id="IPR004143">
    <property type="entry name" value="BPL_LPL_catalytic"/>
</dbReference>
<feature type="domain" description="BPL/LPL catalytic" evidence="8">
    <location>
        <begin position="30"/>
        <end position="224"/>
    </location>
</feature>
<evidence type="ECO:0000256" key="6">
    <source>
        <dbReference type="ARBA" id="ARBA00022840"/>
    </source>
</evidence>
<sequence>MYLIEPKRNGKWVFDGAILLAIQYWAIKNLKLDETIVFPYICDPHVQIGYFQNPSVEVNLELLKQKNIEVVRRDTGGGAIYLDRNGVNFCFSFPYEQNKNLLGNYAQFYEPVVKVLQNLGIKNVQFSGKNDLQIEGKKVSGAAMSLVNDRIYAGFSLLYDVDFDFIGKILTPNQKKIEAKGIKSVSQRVTNLKNKLSEEYQNFSIFEMKDLFLTEFLKVNSEEKFKKYELTDSDWVQIDKMVAEKYKNWDFVWGLSPNYSFNRSIRTKAGTITFSLEIDEGKISKIKISGDFFPKKSLLELENFLIGTKLTQDQLLNRLKDAKLDDYFSQKVDEEEICNLLLN</sequence>
<dbReference type="InterPro" id="IPR045864">
    <property type="entry name" value="aa-tRNA-synth_II/BPL/LPL"/>
</dbReference>
<dbReference type="EC" id="6.3.1.20" evidence="3"/>
<keyword evidence="5" id="KW-0547">Nucleotide-binding</keyword>
<comment type="pathway">
    <text evidence="2">Protein modification; protein lipoylation via exogenous pathway; protein N(6)-(lipoyl)lysine from lipoate: step 1/2.</text>
</comment>
<organism evidence="9 10">
    <name type="scientific">Mesomycoplasma ovipneumoniae 14811</name>
    <dbReference type="NCBI Taxonomy" id="1188239"/>
    <lineage>
        <taxon>Bacteria</taxon>
        <taxon>Bacillati</taxon>
        <taxon>Mycoplasmatota</taxon>
        <taxon>Mycoplasmoidales</taxon>
        <taxon>Metamycoplasmataceae</taxon>
        <taxon>Mesomycoplasma</taxon>
    </lineage>
</organism>
<dbReference type="RefSeq" id="WP_044284411.1">
    <property type="nucleotide sequence ID" value="NZ_JFAD01000030.1"/>
</dbReference>
<dbReference type="GO" id="GO:0016979">
    <property type="term" value="F:lipoate-protein ligase activity"/>
    <property type="evidence" value="ECO:0007669"/>
    <property type="project" value="UniProtKB-EC"/>
</dbReference>
<evidence type="ECO:0000256" key="1">
    <source>
        <dbReference type="ARBA" id="ARBA00005085"/>
    </source>
</evidence>
<comment type="pathway">
    <text evidence="1">Protein modification; protein lipoylation via exogenous pathway; protein N(6)-(lipoyl)lysine from lipoate: step 2/2.</text>
</comment>
<dbReference type="eggNOG" id="COG0095">
    <property type="taxonomic scope" value="Bacteria"/>
</dbReference>
<evidence type="ECO:0000256" key="7">
    <source>
        <dbReference type="ARBA" id="ARBA00048037"/>
    </source>
</evidence>
<dbReference type="GO" id="GO:0005737">
    <property type="term" value="C:cytoplasm"/>
    <property type="evidence" value="ECO:0007669"/>
    <property type="project" value="TreeGrafter"/>
</dbReference>
<dbReference type="PANTHER" id="PTHR12561">
    <property type="entry name" value="LIPOATE-PROTEIN LIGASE"/>
    <property type="match status" value="1"/>
</dbReference>
<keyword evidence="6" id="KW-0067">ATP-binding</keyword>
<dbReference type="GO" id="GO:0005524">
    <property type="term" value="F:ATP binding"/>
    <property type="evidence" value="ECO:0007669"/>
    <property type="project" value="UniProtKB-KW"/>
</dbReference>
<dbReference type="InterPro" id="IPR004562">
    <property type="entry name" value="LipoylTrfase_LipoateP_Ligase"/>
</dbReference>
<dbReference type="Proteomes" id="UP000020977">
    <property type="component" value="Unassembled WGS sequence"/>
</dbReference>
<keyword evidence="4 9" id="KW-0436">Ligase</keyword>
<dbReference type="CDD" id="cd16443">
    <property type="entry name" value="LplA"/>
    <property type="match status" value="1"/>
</dbReference>
<comment type="catalytic activity">
    <reaction evidence="7">
        <text>L-lysyl-[lipoyl-carrier protein] + (R)-lipoate + ATP = N(6)-[(R)-lipoyl]-L-lysyl-[lipoyl-carrier protein] + AMP + diphosphate + H(+)</text>
        <dbReference type="Rhea" id="RHEA:49288"/>
        <dbReference type="Rhea" id="RHEA-COMP:10500"/>
        <dbReference type="Rhea" id="RHEA-COMP:10502"/>
        <dbReference type="ChEBI" id="CHEBI:15378"/>
        <dbReference type="ChEBI" id="CHEBI:29969"/>
        <dbReference type="ChEBI" id="CHEBI:30616"/>
        <dbReference type="ChEBI" id="CHEBI:33019"/>
        <dbReference type="ChEBI" id="CHEBI:83088"/>
        <dbReference type="ChEBI" id="CHEBI:83099"/>
        <dbReference type="ChEBI" id="CHEBI:456215"/>
        <dbReference type="EC" id="6.3.1.20"/>
    </reaction>
</comment>
<dbReference type="SUPFAM" id="SSF82649">
    <property type="entry name" value="SufE/NifU"/>
    <property type="match status" value="1"/>
</dbReference>
<comment type="caution">
    <text evidence="9">The sequence shown here is derived from an EMBL/GenBank/DDBJ whole genome shotgun (WGS) entry which is preliminary data.</text>
</comment>
<evidence type="ECO:0000313" key="9">
    <source>
        <dbReference type="EMBL" id="EXU60912.1"/>
    </source>
</evidence>
<dbReference type="STRING" id="1188239.MOVI_5930"/>